<dbReference type="EMBL" id="CP046522">
    <property type="protein sequence ID" value="QGU95971.1"/>
    <property type="molecule type" value="Genomic_DNA"/>
</dbReference>
<dbReference type="SUPFAM" id="SSF100920">
    <property type="entry name" value="Heat shock protein 70kD (HSP70), peptide-binding domain"/>
    <property type="match status" value="1"/>
</dbReference>
<evidence type="ECO:0000256" key="2">
    <source>
        <dbReference type="ARBA" id="ARBA00007381"/>
    </source>
</evidence>
<dbReference type="PRINTS" id="PR00301">
    <property type="entry name" value="HEATSHOCK70"/>
</dbReference>
<evidence type="ECO:0000256" key="5">
    <source>
        <dbReference type="ARBA" id="ARBA00022553"/>
    </source>
</evidence>
<dbReference type="Gene3D" id="3.30.420.40">
    <property type="match status" value="2"/>
</dbReference>
<name>A0A6I6F0D7_9CLOT</name>
<dbReference type="Pfam" id="PF00012">
    <property type="entry name" value="HSP70"/>
    <property type="match status" value="1"/>
</dbReference>
<dbReference type="Proteomes" id="UP000422764">
    <property type="component" value="Chromosome"/>
</dbReference>
<keyword evidence="6" id="KW-0547">Nucleotide-binding</keyword>
<reference evidence="13 14" key="1">
    <citation type="submission" date="2019-12" db="EMBL/GenBank/DDBJ databases">
        <title>Genome sequenceing of Clostridium bovifaecis.</title>
        <authorList>
            <person name="Yao Y."/>
        </authorList>
    </citation>
    <scope>NUCLEOTIDE SEQUENCE [LARGE SCALE GENOMIC DNA]</scope>
    <source>
        <strain evidence="13 14">BXX</strain>
    </source>
</reference>
<dbReference type="PROSITE" id="PS00329">
    <property type="entry name" value="HSP70_2"/>
    <property type="match status" value="1"/>
</dbReference>
<dbReference type="GO" id="GO:0140662">
    <property type="term" value="F:ATP-dependent protein folding chaperone"/>
    <property type="evidence" value="ECO:0007669"/>
    <property type="project" value="InterPro"/>
</dbReference>
<dbReference type="AlphaFoldDB" id="A0A6I6F0D7"/>
<comment type="function">
    <text evidence="1">Acts as a chaperone.</text>
</comment>
<dbReference type="PANTHER" id="PTHR19375">
    <property type="entry name" value="HEAT SHOCK PROTEIN 70KDA"/>
    <property type="match status" value="1"/>
</dbReference>
<dbReference type="InterPro" id="IPR043129">
    <property type="entry name" value="ATPase_NBD"/>
</dbReference>
<proteinExistence type="inferred from homology"/>
<dbReference type="InterPro" id="IPR029047">
    <property type="entry name" value="HSP70_peptide-bd_sf"/>
</dbReference>
<evidence type="ECO:0000256" key="4">
    <source>
        <dbReference type="ARBA" id="ARBA00017249"/>
    </source>
</evidence>
<evidence type="ECO:0000256" key="3">
    <source>
        <dbReference type="ARBA" id="ARBA00014415"/>
    </source>
</evidence>
<accession>A0A6I6F0D7</accession>
<evidence type="ECO:0000313" key="13">
    <source>
        <dbReference type="EMBL" id="QGU95971.1"/>
    </source>
</evidence>
<keyword evidence="9" id="KW-0143">Chaperone</keyword>
<comment type="similarity">
    <text evidence="2">Belongs to the heat shock protein 70 family.</text>
</comment>
<organism evidence="13 14">
    <name type="scientific">Clostridium bovifaecis</name>
    <dbReference type="NCBI Taxonomy" id="2184719"/>
    <lineage>
        <taxon>Bacteria</taxon>
        <taxon>Bacillati</taxon>
        <taxon>Bacillota</taxon>
        <taxon>Clostridia</taxon>
        <taxon>Eubacteriales</taxon>
        <taxon>Clostridiaceae</taxon>
        <taxon>Clostridium</taxon>
    </lineage>
</organism>
<dbReference type="SUPFAM" id="SSF53067">
    <property type="entry name" value="Actin-like ATPase domain"/>
    <property type="match status" value="2"/>
</dbReference>
<dbReference type="PROSITE" id="PS00297">
    <property type="entry name" value="HSP70_1"/>
    <property type="match status" value="1"/>
</dbReference>
<evidence type="ECO:0000256" key="9">
    <source>
        <dbReference type="ARBA" id="ARBA00023186"/>
    </source>
</evidence>
<dbReference type="FunFam" id="3.30.420.40:FF:000028">
    <property type="entry name" value="heat shock 70 kDa protein-like"/>
    <property type="match status" value="1"/>
</dbReference>
<dbReference type="InterPro" id="IPR013126">
    <property type="entry name" value="Hsp_70_fam"/>
</dbReference>
<dbReference type="Gene3D" id="2.60.34.10">
    <property type="entry name" value="Substrate Binding Domain Of DNAk, Chain A, domain 1"/>
    <property type="match status" value="1"/>
</dbReference>
<dbReference type="CDD" id="cd24029">
    <property type="entry name" value="ASKHA_NBD_HSP70_DnaK_HscA_HscC"/>
    <property type="match status" value="1"/>
</dbReference>
<evidence type="ECO:0000313" key="14">
    <source>
        <dbReference type="Proteomes" id="UP000422764"/>
    </source>
</evidence>
<keyword evidence="8" id="KW-0346">Stress response</keyword>
<keyword evidence="7" id="KW-0067">ATP-binding</keyword>
<evidence type="ECO:0000256" key="12">
    <source>
        <dbReference type="ARBA" id="ARBA00033103"/>
    </source>
</evidence>
<gene>
    <name evidence="13" type="ORF">GOM49_13515</name>
</gene>
<dbReference type="InterPro" id="IPR018181">
    <property type="entry name" value="Heat_shock_70_CS"/>
</dbReference>
<protein>
    <recommendedName>
        <fullName evidence="3">Chaperone protein DnaK</fullName>
    </recommendedName>
    <alternativeName>
        <fullName evidence="4">Chaperone protein dnaK</fullName>
    </alternativeName>
    <alternativeName>
        <fullName evidence="12">HSP70</fullName>
    </alternativeName>
    <alternativeName>
        <fullName evidence="11">Heat shock 70 kDa protein</fullName>
    </alternativeName>
    <alternativeName>
        <fullName evidence="10">Heat shock protein 70</fullName>
    </alternativeName>
</protein>
<evidence type="ECO:0000256" key="1">
    <source>
        <dbReference type="ARBA" id="ARBA00002290"/>
    </source>
</evidence>
<evidence type="ECO:0000256" key="7">
    <source>
        <dbReference type="ARBA" id="ARBA00022840"/>
    </source>
</evidence>
<evidence type="ECO:0000256" key="6">
    <source>
        <dbReference type="ARBA" id="ARBA00022741"/>
    </source>
</evidence>
<sequence>MTYDSIHHPIVGIDLGTTYSVISRWDGNKADVYCPKGEYLVPSAVYYDKGKFIVGKAAKDRGVMFPENLCIGIKRHMDYKDIKIQIGDSTFTPIELSAEILNHVYSNVVNMFPKDEFNSEGVVITVPYYFRANQISNTEAAAKKAGLNVIGILQEPIAAAFAYGLYLDSNEGKNENILVFDLGGGTFDVTIFSLKIDDTKICFNTLASNGDDRLGGLDFDNEIYNYVLKREGLDFSTLPEKQKNICKSKLMEQIVSAKERLAFDEIAYIQAIDIPPGSFLECALTLEELNGCLKDYCDKIRSILKDAVDFANLEPDDIHKVIKIGGSSKMLIMDEIIGEIVGKGKVYGDIDPDLAVSKGASIYGAFLNDRMGTRKDIDIKLINTHPLGVKTDGDEFVELIPKNVMLPYEQSLTFVNAEDNETDMEIEVYQGIHDLCSKNKKIGTIEIKGLKPAPKETLDIDITFKINLDQTIDVTVVQKDSGINVTKRF</sequence>
<evidence type="ECO:0000256" key="10">
    <source>
        <dbReference type="ARBA" id="ARBA00030019"/>
    </source>
</evidence>
<evidence type="ECO:0000256" key="8">
    <source>
        <dbReference type="ARBA" id="ARBA00023016"/>
    </source>
</evidence>
<keyword evidence="5" id="KW-0597">Phosphoprotein</keyword>
<evidence type="ECO:0000256" key="11">
    <source>
        <dbReference type="ARBA" id="ARBA00030945"/>
    </source>
</evidence>
<keyword evidence="14" id="KW-1185">Reference proteome</keyword>
<dbReference type="GO" id="GO:0005524">
    <property type="term" value="F:ATP binding"/>
    <property type="evidence" value="ECO:0007669"/>
    <property type="project" value="UniProtKB-KW"/>
</dbReference>
<dbReference type="Gene3D" id="3.90.640.10">
    <property type="entry name" value="Actin, Chain A, domain 4"/>
    <property type="match status" value="1"/>
</dbReference>